<comment type="caution">
    <text evidence="3">The sequence shown here is derived from an EMBL/GenBank/DDBJ whole genome shotgun (WGS) entry which is preliminary data.</text>
</comment>
<evidence type="ECO:0000256" key="1">
    <source>
        <dbReference type="SAM" id="MobiDB-lite"/>
    </source>
</evidence>
<evidence type="ECO:0000259" key="2">
    <source>
        <dbReference type="Pfam" id="PF14846"/>
    </source>
</evidence>
<dbReference type="InterPro" id="IPR027831">
    <property type="entry name" value="DUF4485"/>
</dbReference>
<dbReference type="Proteomes" id="UP001627154">
    <property type="component" value="Unassembled WGS sequence"/>
</dbReference>
<dbReference type="EMBL" id="JBJJXI010000148">
    <property type="protein sequence ID" value="KAL3386133.1"/>
    <property type="molecule type" value="Genomic_DNA"/>
</dbReference>
<evidence type="ECO:0000313" key="4">
    <source>
        <dbReference type="Proteomes" id="UP001627154"/>
    </source>
</evidence>
<dbReference type="Pfam" id="PF14846">
    <property type="entry name" value="DUF4485"/>
    <property type="match status" value="1"/>
</dbReference>
<proteinExistence type="predicted"/>
<evidence type="ECO:0000313" key="3">
    <source>
        <dbReference type="EMBL" id="KAL3386133.1"/>
    </source>
</evidence>
<dbReference type="PANTHER" id="PTHR23159:SF31">
    <property type="entry name" value="CENTROSOME-ASSOCIATED PROTEIN CEP250 ISOFORM X1"/>
    <property type="match status" value="1"/>
</dbReference>
<gene>
    <name evidence="3" type="ORF">TKK_018339</name>
</gene>
<keyword evidence="4" id="KW-1185">Reference proteome</keyword>
<dbReference type="AlphaFoldDB" id="A0ABD2W043"/>
<reference evidence="3 4" key="1">
    <citation type="journal article" date="2024" name="bioRxiv">
        <title>A reference genome for Trichogramma kaykai: A tiny desert-dwelling parasitoid wasp with competing sex-ratio distorters.</title>
        <authorList>
            <person name="Culotta J."/>
            <person name="Lindsey A.R."/>
        </authorList>
    </citation>
    <scope>NUCLEOTIDE SEQUENCE [LARGE SCALE GENOMIC DNA]</scope>
    <source>
        <strain evidence="3 4">KSX58</strain>
    </source>
</reference>
<feature type="compositionally biased region" description="Low complexity" evidence="1">
    <location>
        <begin position="136"/>
        <end position="154"/>
    </location>
</feature>
<feature type="region of interest" description="Disordered" evidence="1">
    <location>
        <begin position="384"/>
        <end position="411"/>
    </location>
</feature>
<protein>
    <recommendedName>
        <fullName evidence="2">DUF4485 domain-containing protein</fullName>
    </recommendedName>
</protein>
<accession>A0ABD2W043</accession>
<dbReference type="PANTHER" id="PTHR23159">
    <property type="entry name" value="CENTROSOMAL PROTEIN 2"/>
    <property type="match status" value="1"/>
</dbReference>
<feature type="domain" description="DUF4485" evidence="2">
    <location>
        <begin position="16"/>
        <end position="97"/>
    </location>
</feature>
<feature type="compositionally biased region" description="Low complexity" evidence="1">
    <location>
        <begin position="108"/>
        <end position="125"/>
    </location>
</feature>
<feature type="region of interest" description="Disordered" evidence="1">
    <location>
        <begin position="104"/>
        <end position="248"/>
    </location>
</feature>
<name>A0ABD2W043_9HYME</name>
<sequence length="620" mass="71464">MPRATNEDDAQVLRRMDDEFEDLLAKTRPYLLRLANASVEGRFCRAWLERLNKARDQRRLRNEHLAELLDQLERGQLKLPFDKMPPKHGRLVPIPRYDRYKQAPPPVQEVAQQQQQVTSSSCTELTTEETEERKSVVVASTPAAAAAPPQAVIPQSTSIPIATSKRSKSRHRASVSAGYVVARSPSPNRSRLADNDDDDDDDASTLVDAPPIRASTVAGGDTSHPLPPSRSAATPRAAAVPPQTTTTTTTVHFCEQSVRAERNATRTYREKIETMSSIIEDLEAQNEKLREKLNYYHDCSQAKSEIPQLHAKIKKFVNEIAALRAKLAELQEIKRVLEIKHRDIVEQYKTKMAEQFNHMKQQLENARKENQELNEKMARIEHKLAEASENKQEKTSKDESTRSSADRRWEQTLQTIKDEYEKMLREKDAELRRREESEQQKKAELERKSQEFDCVSEKVRELQQMLDLKSQDNLHSILMEQYKTIKEELHQMRGNLENVSLKQTDNHQQEIAALKKNVARLEKYTKNLQQEYEKKINHICKDKEREIKELRSRLENPTLSYSAAENHFDIGGGGGSIIGDSEQKYTEILGALENTADRERCKYYQMLRFLHKQIVRLHKS</sequence>
<organism evidence="3 4">
    <name type="scientific">Trichogramma kaykai</name>
    <dbReference type="NCBI Taxonomy" id="54128"/>
    <lineage>
        <taxon>Eukaryota</taxon>
        <taxon>Metazoa</taxon>
        <taxon>Ecdysozoa</taxon>
        <taxon>Arthropoda</taxon>
        <taxon>Hexapoda</taxon>
        <taxon>Insecta</taxon>
        <taxon>Pterygota</taxon>
        <taxon>Neoptera</taxon>
        <taxon>Endopterygota</taxon>
        <taxon>Hymenoptera</taxon>
        <taxon>Apocrita</taxon>
        <taxon>Proctotrupomorpha</taxon>
        <taxon>Chalcidoidea</taxon>
        <taxon>Trichogrammatidae</taxon>
        <taxon>Trichogramma</taxon>
    </lineage>
</organism>
<feature type="compositionally biased region" description="Low complexity" evidence="1">
    <location>
        <begin position="229"/>
        <end position="248"/>
    </location>
</feature>